<dbReference type="PANTHER" id="PTHR11487">
    <property type="entry name" value="THIOESTERASE"/>
    <property type="match status" value="1"/>
</dbReference>
<dbReference type="InterPro" id="IPR012223">
    <property type="entry name" value="TEII"/>
</dbReference>
<sequence length="249" mass="26791">MEVRLKCLSPRPMATVRLLCLPFAGAGASLFRGWPDALPPHVEAYAVQFPGREDRLADAPFTRWERMVDALEGSVRSLHPQPTAIFGHSLGALAAYALAHRLQHAGTPRLVHLFVSARPWHGDGATASAPAWSLDDDALLAGMAARFGALPASLSHPEIRDVALPVLRADLRLLEDHRDPSGQPLACPLTVFAGAHDPSTPPSSLEGWRAGTSADFAIEQFGGGHFFIESHRHALVASISARLPPPARW</sequence>
<dbReference type="EMBL" id="SMTF01000001">
    <property type="protein sequence ID" value="TDK28523.1"/>
    <property type="molecule type" value="Genomic_DNA"/>
</dbReference>
<dbReference type="InterPro" id="IPR001031">
    <property type="entry name" value="Thioesterase"/>
</dbReference>
<dbReference type="RefSeq" id="WP_133320344.1">
    <property type="nucleotide sequence ID" value="NZ_SMTF01000001.1"/>
</dbReference>
<comment type="caution">
    <text evidence="3">The sequence shown here is derived from an EMBL/GenBank/DDBJ whole genome shotgun (WGS) entry which is preliminary data.</text>
</comment>
<organism evidence="3 4">
    <name type="scientific">Luteimonas aestuarii</name>
    <dbReference type="NCBI Taxonomy" id="453837"/>
    <lineage>
        <taxon>Bacteria</taxon>
        <taxon>Pseudomonadati</taxon>
        <taxon>Pseudomonadota</taxon>
        <taxon>Gammaproteobacteria</taxon>
        <taxon>Lysobacterales</taxon>
        <taxon>Lysobacteraceae</taxon>
        <taxon>Luteimonas</taxon>
    </lineage>
</organism>
<evidence type="ECO:0000313" key="3">
    <source>
        <dbReference type="EMBL" id="TDK28523.1"/>
    </source>
</evidence>
<evidence type="ECO:0000256" key="1">
    <source>
        <dbReference type="ARBA" id="ARBA00007169"/>
    </source>
</evidence>
<comment type="similarity">
    <text evidence="1">Belongs to the thioesterase family.</text>
</comment>
<dbReference type="Proteomes" id="UP000294796">
    <property type="component" value="Unassembled WGS sequence"/>
</dbReference>
<dbReference type="Gene3D" id="3.40.50.1820">
    <property type="entry name" value="alpha/beta hydrolase"/>
    <property type="match status" value="1"/>
</dbReference>
<dbReference type="GO" id="GO:0008610">
    <property type="term" value="P:lipid biosynthetic process"/>
    <property type="evidence" value="ECO:0007669"/>
    <property type="project" value="TreeGrafter"/>
</dbReference>
<accession>A0A4R5U4L0</accession>
<evidence type="ECO:0000313" key="4">
    <source>
        <dbReference type="Proteomes" id="UP000294796"/>
    </source>
</evidence>
<dbReference type="PANTHER" id="PTHR11487:SF0">
    <property type="entry name" value="S-ACYL FATTY ACID SYNTHASE THIOESTERASE, MEDIUM CHAIN"/>
    <property type="match status" value="1"/>
</dbReference>
<dbReference type="AlphaFoldDB" id="A0A4R5U4L0"/>
<reference evidence="3 4" key="1">
    <citation type="submission" date="2019-03" db="EMBL/GenBank/DDBJ databases">
        <title>Luteimonas zhaokaii sp.nov., isolated from the rectal contents of Plateau pika in Yushu, Qinghai Province, China.</title>
        <authorList>
            <person name="Zhang G."/>
        </authorList>
    </citation>
    <scope>NUCLEOTIDE SEQUENCE [LARGE SCALE GENOMIC DNA]</scope>
    <source>
        <strain evidence="3 4">B9</strain>
    </source>
</reference>
<keyword evidence="4" id="KW-1185">Reference proteome</keyword>
<name>A0A4R5U4L0_9GAMM</name>
<gene>
    <name evidence="3" type="ORF">E2F46_01130</name>
</gene>
<dbReference type="Pfam" id="PF00975">
    <property type="entry name" value="Thioesterase"/>
    <property type="match status" value="1"/>
</dbReference>
<evidence type="ECO:0000259" key="2">
    <source>
        <dbReference type="Pfam" id="PF00975"/>
    </source>
</evidence>
<dbReference type="InterPro" id="IPR029058">
    <property type="entry name" value="AB_hydrolase_fold"/>
</dbReference>
<proteinExistence type="inferred from homology"/>
<feature type="domain" description="Thioesterase" evidence="2">
    <location>
        <begin position="17"/>
        <end position="241"/>
    </location>
</feature>
<protein>
    <submittedName>
        <fullName evidence="3">Thioesterase</fullName>
    </submittedName>
</protein>
<dbReference type="OrthoDB" id="8480037at2"/>
<dbReference type="SUPFAM" id="SSF53474">
    <property type="entry name" value="alpha/beta-Hydrolases"/>
    <property type="match status" value="1"/>
</dbReference>